<sequence>MTSLTLDTEKIEILILNGHNEKAAEDIFSFVEDYSNYNNKDLIYRCFSLLNLICDKSPSISLRTVNYIPLFINDTNSWIRLITLEILYQISLFRPNLLLDLMSKIRGRLYDQDPTVRRLSVKIIGNLILTIHIDLEKLQEIIEEYTEKLMDNDWKVKLNVVKTIQKILNQDYTKIKNLEPLLSMVIINLRDEDDDVAKAAAELLKIHGTYFLSKEKLFYLLLNLLYNEKSRVKELIIWLFGEIGKEKSPEIISIIPKLINLLKEDDYRIQLKVIEALVNIAENNFDQIWANLLNSMLETGSTYYRNSIINALFQLSQNNITEIFPYLFEELENPSENIREGIILVFKRLFEEYQVEIENEITRIIYKLESQYWRERKQTIALLNQICFILKNHKIAAWITIELNKSLQTEKDPEVKEEIIYTLDNIKSNFKEIDKTLDRINNELKIFQKRIIKFQKIPAQFREKLNSYIANFKFHNTEIQLNRKYNKILKKIKKFDNIINQFDYRRLAFELIEEWEDTKIQIIEELSIIKGFISEICEEKKSEFLLNLEDKLKLLDNRIKILKTEFDYIKKKKFEIGFDSKLSNLSVIKSENEAFVYITQIRRKLFKLDSEIRELLINNVEFDEIFKNLLKTWVSIKIEIQEYFIDLDRKIKTMTDNLVDYYKQNTNERASNIEKIDDITNELRFQLLQGHIQSILTERIEGIKKFSDNLESLNSKLEYLIKTNDFSDGRKLIDMNSRQILNFLEETDKQIESIIGKEKFLEDNNVFNLYVRPYINKFNTSKESLINRLNNFIRKSEDKLHLNQIKYYSKVINPIKLDLLGNYLNLETERLKEITLKFINRNKINAKIMNNKLYFQQIDSDIIDSKEIFFFKNIKTVGNEIYLNCKLTNPSNLYFKDFQISLKIPTYVNIQKKESFPKYLQLNKLKPGSAFKFNYILKVDKEKELKKNLFDPTADEIKLELFYKDQFNNNRKTTKHIDLFIP</sequence>
<dbReference type="Pfam" id="PF12717">
    <property type="entry name" value="Cnd1"/>
    <property type="match status" value="1"/>
</dbReference>
<dbReference type="InterPro" id="IPR016024">
    <property type="entry name" value="ARM-type_fold"/>
</dbReference>
<proteinExistence type="predicted"/>
<dbReference type="SUPFAM" id="SSF48371">
    <property type="entry name" value="ARM repeat"/>
    <property type="match status" value="1"/>
</dbReference>
<feature type="domain" description="Condensin complex subunit 1 C-terminal" evidence="2">
    <location>
        <begin position="95"/>
        <end position="180"/>
    </location>
</feature>
<comment type="caution">
    <text evidence="3">The sequence shown here is derived from an EMBL/GenBank/DDBJ whole genome shotgun (WGS) entry which is preliminary data.</text>
</comment>
<dbReference type="InterPro" id="IPR011989">
    <property type="entry name" value="ARM-like"/>
</dbReference>
<evidence type="ECO:0000256" key="1">
    <source>
        <dbReference type="SAM" id="Coils"/>
    </source>
</evidence>
<dbReference type="Gene3D" id="1.25.10.10">
    <property type="entry name" value="Leucine-rich Repeat Variant"/>
    <property type="match status" value="2"/>
</dbReference>
<protein>
    <recommendedName>
        <fullName evidence="2">Condensin complex subunit 1 C-terminal domain-containing protein</fullName>
    </recommendedName>
</protein>
<dbReference type="AlphaFoldDB" id="A0A0F9N6S1"/>
<organism evidence="3">
    <name type="scientific">marine sediment metagenome</name>
    <dbReference type="NCBI Taxonomy" id="412755"/>
    <lineage>
        <taxon>unclassified sequences</taxon>
        <taxon>metagenomes</taxon>
        <taxon>ecological metagenomes</taxon>
    </lineage>
</organism>
<evidence type="ECO:0000313" key="3">
    <source>
        <dbReference type="EMBL" id="KKN07567.1"/>
    </source>
</evidence>
<dbReference type="InterPro" id="IPR032682">
    <property type="entry name" value="Cnd1_C"/>
</dbReference>
<evidence type="ECO:0000259" key="2">
    <source>
        <dbReference type="Pfam" id="PF12717"/>
    </source>
</evidence>
<keyword evidence="1" id="KW-0175">Coiled coil</keyword>
<gene>
    <name evidence="3" type="ORF">LCGC14_1065640</name>
</gene>
<dbReference type="EMBL" id="LAZR01004556">
    <property type="protein sequence ID" value="KKN07567.1"/>
    <property type="molecule type" value="Genomic_DNA"/>
</dbReference>
<name>A0A0F9N6S1_9ZZZZ</name>
<feature type="coiled-coil region" evidence="1">
    <location>
        <begin position="423"/>
        <end position="450"/>
    </location>
</feature>
<accession>A0A0F9N6S1</accession>
<reference evidence="3" key="1">
    <citation type="journal article" date="2015" name="Nature">
        <title>Complex archaea that bridge the gap between prokaryotes and eukaryotes.</title>
        <authorList>
            <person name="Spang A."/>
            <person name="Saw J.H."/>
            <person name="Jorgensen S.L."/>
            <person name="Zaremba-Niedzwiedzka K."/>
            <person name="Martijn J."/>
            <person name="Lind A.E."/>
            <person name="van Eijk R."/>
            <person name="Schleper C."/>
            <person name="Guy L."/>
            <person name="Ettema T.J."/>
        </authorList>
    </citation>
    <scope>NUCLEOTIDE SEQUENCE</scope>
</reference>